<dbReference type="STRING" id="28885.EI16_10695"/>
<comment type="caution">
    <text evidence="7">The sequence shown here is derived from an EMBL/GenBank/DDBJ whole genome shotgun (WGS) entry which is preliminary data.</text>
</comment>
<dbReference type="InterPro" id="IPR050131">
    <property type="entry name" value="Peptidase_S8_subtilisin-like"/>
</dbReference>
<feature type="domain" description="Peptidase S8/S53" evidence="6">
    <location>
        <begin position="96"/>
        <end position="376"/>
    </location>
</feature>
<feature type="active site" description="Charge relay system" evidence="5">
    <location>
        <position position="105"/>
    </location>
</feature>
<evidence type="ECO:0000259" key="6">
    <source>
        <dbReference type="Pfam" id="PF00082"/>
    </source>
</evidence>
<dbReference type="EMBL" id="JMIU01000001">
    <property type="protein sequence ID" value="KDN96709.1"/>
    <property type="molecule type" value="Genomic_DNA"/>
</dbReference>
<sequence>MTLRKLIGKTTLDKMTKPVPNKEIHAVNTGVCKKFAFGLGLSVFFFLSGCSSNQVHQTSPATSNYTAVSSVPIASTLTSNATQMGLKPWRDAGYTGKGVTVAVLDTGMPVWDINDRNIPLSANLRYDADYTHDQIVKNSDTSIYNANHGDDMSQVIGSATYGAAPDTNILNGVIADTNGWANRASMIKGIEWSVNHSADIINLSFGYGALVSYTGSAHSNIESELNTIKNQAVTSQVAIVHSAGNDSTSGNRVTVTSKLISQSGYEDWVKSNAKNNILIVGATYDNQTLAYFSNSAGSDSDVQARYVVAPAQSEVTNGYSTLYSIGTSGAAANVSGALAVMKQRWQSLTGVQLEQIIIDTANRSFAGYTAATFGQGIVDLNSAFSPVGKTSVPVASVSASAAAASVPLSSAVVTLPAGFKTVNASTAFLDSYGRDFTLNYETPVQTYQSGLDKTVRSYVDAPVNYRQQLSTSLQLGFSMTGTHSNERQDSGLWFLGMASGYQQNLNTSVLGQISLTGHFSDMSVGMSATAPNPNQTNVSSNVQTEPAVQGMKASLGFKGLSIMPYWLASNNTSAFTGAQTETLSGVQTEYHHHGWLAGLDWSRQTQPGQSLIQNYNIDSQKYYAGYRAQLNPHWRVGLLGFWQNDSAHIGYQHPQSVGDGSLRYVTDNLTSNRSISGVSAALSVGHLQAAFLSSNLDQELFLGFKHAFN</sequence>
<organism evidence="7 8">
    <name type="scientific">Hydrogenovibrio marinus</name>
    <dbReference type="NCBI Taxonomy" id="28885"/>
    <lineage>
        <taxon>Bacteria</taxon>
        <taxon>Pseudomonadati</taxon>
        <taxon>Pseudomonadota</taxon>
        <taxon>Gammaproteobacteria</taxon>
        <taxon>Thiotrichales</taxon>
        <taxon>Piscirickettsiaceae</taxon>
        <taxon>Hydrogenovibrio</taxon>
    </lineage>
</organism>
<dbReference type="RefSeq" id="WP_029907669.1">
    <property type="nucleotide sequence ID" value="NZ_AP020335.1"/>
</dbReference>
<dbReference type="PANTHER" id="PTHR43806:SF11">
    <property type="entry name" value="CEREVISIN-RELATED"/>
    <property type="match status" value="1"/>
</dbReference>
<evidence type="ECO:0000256" key="1">
    <source>
        <dbReference type="ARBA" id="ARBA00011073"/>
    </source>
</evidence>
<feature type="active site" description="Charge relay system" evidence="5">
    <location>
        <position position="328"/>
    </location>
</feature>
<dbReference type="PROSITE" id="PS00136">
    <property type="entry name" value="SUBTILASE_ASP"/>
    <property type="match status" value="1"/>
</dbReference>
<comment type="similarity">
    <text evidence="1 5">Belongs to the peptidase S8 family.</text>
</comment>
<dbReference type="InterPro" id="IPR000209">
    <property type="entry name" value="Peptidase_S8/S53_dom"/>
</dbReference>
<evidence type="ECO:0000256" key="5">
    <source>
        <dbReference type="PROSITE-ProRule" id="PRU01240"/>
    </source>
</evidence>
<evidence type="ECO:0000256" key="3">
    <source>
        <dbReference type="ARBA" id="ARBA00022801"/>
    </source>
</evidence>
<keyword evidence="3 5" id="KW-0378">Hydrolase</keyword>
<dbReference type="Proteomes" id="UP000027341">
    <property type="component" value="Unassembled WGS sequence"/>
</dbReference>
<dbReference type="PROSITE" id="PS51892">
    <property type="entry name" value="SUBTILASE"/>
    <property type="match status" value="1"/>
</dbReference>
<dbReference type="AlphaFoldDB" id="A0A066ZWT3"/>
<evidence type="ECO:0000313" key="7">
    <source>
        <dbReference type="EMBL" id="KDN96709.1"/>
    </source>
</evidence>
<reference evidence="7 8" key="1">
    <citation type="submission" date="2014-04" db="EMBL/GenBank/DDBJ databases">
        <title>Draft genome sequence of Hydrogenovibrio marinus MH-110, a model organism for aerobic H2 metabolism.</title>
        <authorList>
            <person name="Cha H.J."/>
            <person name="Jo B.H."/>
            <person name="Hwang B.H."/>
        </authorList>
    </citation>
    <scope>NUCLEOTIDE SEQUENCE [LARGE SCALE GENOMIC DNA]</scope>
    <source>
        <strain evidence="7 8">MH-110</strain>
    </source>
</reference>
<keyword evidence="8" id="KW-1185">Reference proteome</keyword>
<dbReference type="GO" id="GO:0006508">
    <property type="term" value="P:proteolysis"/>
    <property type="evidence" value="ECO:0007669"/>
    <property type="project" value="UniProtKB-KW"/>
</dbReference>
<dbReference type="SUPFAM" id="SSF52743">
    <property type="entry name" value="Subtilisin-like"/>
    <property type="match status" value="1"/>
</dbReference>
<protein>
    <recommendedName>
        <fullName evidence="6">Peptidase S8/S53 domain-containing protein</fullName>
    </recommendedName>
</protein>
<evidence type="ECO:0000256" key="4">
    <source>
        <dbReference type="ARBA" id="ARBA00022825"/>
    </source>
</evidence>
<dbReference type="GO" id="GO:0004252">
    <property type="term" value="F:serine-type endopeptidase activity"/>
    <property type="evidence" value="ECO:0007669"/>
    <property type="project" value="UniProtKB-UniRule"/>
</dbReference>
<dbReference type="InterPro" id="IPR036852">
    <property type="entry name" value="Peptidase_S8/S53_dom_sf"/>
</dbReference>
<evidence type="ECO:0000313" key="8">
    <source>
        <dbReference type="Proteomes" id="UP000027341"/>
    </source>
</evidence>
<evidence type="ECO:0000256" key="2">
    <source>
        <dbReference type="ARBA" id="ARBA00022670"/>
    </source>
</evidence>
<name>A0A066ZWT3_HYDMR</name>
<keyword evidence="4 5" id="KW-0720">Serine protease</keyword>
<dbReference type="InterPro" id="IPR023827">
    <property type="entry name" value="Peptidase_S8_Asp-AS"/>
</dbReference>
<accession>A0A066ZWT3</accession>
<keyword evidence="2 5" id="KW-0645">Protease</keyword>
<proteinExistence type="inferred from homology"/>
<feature type="active site" description="Charge relay system" evidence="5">
    <location>
        <position position="148"/>
    </location>
</feature>
<dbReference type="Pfam" id="PF00082">
    <property type="entry name" value="Peptidase_S8"/>
    <property type="match status" value="1"/>
</dbReference>
<dbReference type="Gene3D" id="3.40.50.200">
    <property type="entry name" value="Peptidase S8/S53 domain"/>
    <property type="match status" value="1"/>
</dbReference>
<dbReference type="PANTHER" id="PTHR43806">
    <property type="entry name" value="PEPTIDASE S8"/>
    <property type="match status" value="1"/>
</dbReference>
<gene>
    <name evidence="7" type="ORF">EI16_10695</name>
</gene>